<dbReference type="AlphaFoldDB" id="A0A1L9V2F0"/>
<evidence type="ECO:0000313" key="2">
    <source>
        <dbReference type="Proteomes" id="UP000184499"/>
    </source>
</evidence>
<organism evidence="1 2">
    <name type="scientific">Aspergillus brasiliensis (strain CBS 101740 / IMI 381727 / IBT 21946)</name>
    <dbReference type="NCBI Taxonomy" id="767769"/>
    <lineage>
        <taxon>Eukaryota</taxon>
        <taxon>Fungi</taxon>
        <taxon>Dikarya</taxon>
        <taxon>Ascomycota</taxon>
        <taxon>Pezizomycotina</taxon>
        <taxon>Eurotiomycetes</taxon>
        <taxon>Eurotiomycetidae</taxon>
        <taxon>Eurotiales</taxon>
        <taxon>Aspergillaceae</taxon>
        <taxon>Aspergillus</taxon>
        <taxon>Aspergillus subgen. Circumdati</taxon>
    </lineage>
</organism>
<sequence length="262" mass="30689">MIDVKDIWAYFSDPPEDQQQYVNRTLYRLLEGPASNGVYLKGCAFYSALRDLVEANTERLPEFVQEKLACDDTETVAHLMYLVLSGWRDHYFKVLVPHHFSKARDWRDYGETSIDYTTSYDESEILYEADIRVYRATSFEMTNITMVSDYKQKDAKRVYLKGQRAVRICDLDFDKFRSVNMRAENMGEIFWIPSGPGSIREGQPMPLKRSDVLEEISCRRACRVIDSATWQRALKHMQLSPWPDSKRVSGRGIRAEIEFYIR</sequence>
<protein>
    <submittedName>
        <fullName evidence="1">Uncharacterized protein</fullName>
    </submittedName>
</protein>
<reference evidence="2" key="1">
    <citation type="journal article" date="2017" name="Genome Biol.">
        <title>Comparative genomics reveals high biological diversity and specific adaptations in the industrially and medically important fungal genus Aspergillus.</title>
        <authorList>
            <person name="de Vries R.P."/>
            <person name="Riley R."/>
            <person name="Wiebenga A."/>
            <person name="Aguilar-Osorio G."/>
            <person name="Amillis S."/>
            <person name="Uchima C.A."/>
            <person name="Anderluh G."/>
            <person name="Asadollahi M."/>
            <person name="Askin M."/>
            <person name="Barry K."/>
            <person name="Battaglia E."/>
            <person name="Bayram O."/>
            <person name="Benocci T."/>
            <person name="Braus-Stromeyer S.A."/>
            <person name="Caldana C."/>
            <person name="Canovas D."/>
            <person name="Cerqueira G.C."/>
            <person name="Chen F."/>
            <person name="Chen W."/>
            <person name="Choi C."/>
            <person name="Clum A."/>
            <person name="Dos Santos R.A."/>
            <person name="Damasio A.R."/>
            <person name="Diallinas G."/>
            <person name="Emri T."/>
            <person name="Fekete E."/>
            <person name="Flipphi M."/>
            <person name="Freyberg S."/>
            <person name="Gallo A."/>
            <person name="Gournas C."/>
            <person name="Habgood R."/>
            <person name="Hainaut M."/>
            <person name="Harispe M.L."/>
            <person name="Henrissat B."/>
            <person name="Hilden K.S."/>
            <person name="Hope R."/>
            <person name="Hossain A."/>
            <person name="Karabika E."/>
            <person name="Karaffa L."/>
            <person name="Karanyi Z."/>
            <person name="Krasevec N."/>
            <person name="Kuo A."/>
            <person name="Kusch H."/>
            <person name="LaButti K."/>
            <person name="Lagendijk E.L."/>
            <person name="Lapidus A."/>
            <person name="Levasseur A."/>
            <person name="Lindquist E."/>
            <person name="Lipzen A."/>
            <person name="Logrieco A.F."/>
            <person name="MacCabe A."/>
            <person name="Maekelae M.R."/>
            <person name="Malavazi I."/>
            <person name="Melin P."/>
            <person name="Meyer V."/>
            <person name="Mielnichuk N."/>
            <person name="Miskei M."/>
            <person name="Molnar A.P."/>
            <person name="Mule G."/>
            <person name="Ngan C.Y."/>
            <person name="Orejas M."/>
            <person name="Orosz E."/>
            <person name="Ouedraogo J.P."/>
            <person name="Overkamp K.M."/>
            <person name="Park H.-S."/>
            <person name="Perrone G."/>
            <person name="Piumi F."/>
            <person name="Punt P.J."/>
            <person name="Ram A.F."/>
            <person name="Ramon A."/>
            <person name="Rauscher S."/>
            <person name="Record E."/>
            <person name="Riano-Pachon D.M."/>
            <person name="Robert V."/>
            <person name="Roehrig J."/>
            <person name="Ruller R."/>
            <person name="Salamov A."/>
            <person name="Salih N.S."/>
            <person name="Samson R.A."/>
            <person name="Sandor E."/>
            <person name="Sanguinetti M."/>
            <person name="Schuetze T."/>
            <person name="Sepcic K."/>
            <person name="Shelest E."/>
            <person name="Sherlock G."/>
            <person name="Sophianopoulou V."/>
            <person name="Squina F.M."/>
            <person name="Sun H."/>
            <person name="Susca A."/>
            <person name="Todd R.B."/>
            <person name="Tsang A."/>
            <person name="Unkles S.E."/>
            <person name="van de Wiele N."/>
            <person name="van Rossen-Uffink D."/>
            <person name="Oliveira J.V."/>
            <person name="Vesth T.C."/>
            <person name="Visser J."/>
            <person name="Yu J.-H."/>
            <person name="Zhou M."/>
            <person name="Andersen M.R."/>
            <person name="Archer D.B."/>
            <person name="Baker S.E."/>
            <person name="Benoit I."/>
            <person name="Brakhage A.A."/>
            <person name="Braus G.H."/>
            <person name="Fischer R."/>
            <person name="Frisvad J.C."/>
            <person name="Goldman G.H."/>
            <person name="Houbraken J."/>
            <person name="Oakley B."/>
            <person name="Pocsi I."/>
            <person name="Scazzocchio C."/>
            <person name="Seiboth B."/>
            <person name="vanKuyk P.A."/>
            <person name="Wortman J."/>
            <person name="Dyer P.S."/>
            <person name="Grigoriev I.V."/>
        </authorList>
    </citation>
    <scope>NUCLEOTIDE SEQUENCE [LARGE SCALE GENOMIC DNA]</scope>
    <source>
        <strain evidence="2">CBS 101740 / IMI 381727 / IBT 21946</strain>
    </source>
</reference>
<dbReference type="VEuPathDB" id="FungiDB:ASPBRDRAFT_37301"/>
<name>A0A1L9V2F0_ASPBC</name>
<gene>
    <name evidence="1" type="ORF">ASPBRDRAFT_37301</name>
</gene>
<dbReference type="OMA" id="FRSVNMR"/>
<keyword evidence="2" id="KW-1185">Reference proteome</keyword>
<dbReference type="RefSeq" id="XP_067485337.1">
    <property type="nucleotide sequence ID" value="XM_067623700.1"/>
</dbReference>
<dbReference type="Proteomes" id="UP000184499">
    <property type="component" value="Unassembled WGS sequence"/>
</dbReference>
<dbReference type="EMBL" id="KV878679">
    <property type="protein sequence ID" value="OJJ78090.1"/>
    <property type="molecule type" value="Genomic_DNA"/>
</dbReference>
<evidence type="ECO:0000313" key="1">
    <source>
        <dbReference type="EMBL" id="OJJ78090.1"/>
    </source>
</evidence>
<dbReference type="GeneID" id="93576188"/>
<accession>A0A1L9V2F0</accession>
<proteinExistence type="predicted"/>